<dbReference type="InterPro" id="IPR023561">
    <property type="entry name" value="Carbonic_anhydrase_a-class"/>
</dbReference>
<dbReference type="Pfam" id="PF00194">
    <property type="entry name" value="Carb_anhydrase"/>
    <property type="match status" value="1"/>
</dbReference>
<comment type="similarity">
    <text evidence="3 9">Belongs to the alpha-carbonic anhydrase family.</text>
</comment>
<evidence type="ECO:0000256" key="1">
    <source>
        <dbReference type="ARBA" id="ARBA00001947"/>
    </source>
</evidence>
<dbReference type="CDD" id="cd03124">
    <property type="entry name" value="alpha_CA_prokaryotic_like"/>
    <property type="match status" value="1"/>
</dbReference>
<accession>A0A485K420</accession>
<dbReference type="PANTHER" id="PTHR18952:SF265">
    <property type="entry name" value="CARBONIC ANHYDRASE"/>
    <property type="match status" value="1"/>
</dbReference>
<feature type="domain" description="Alpha-carbonic anhydrase" evidence="10">
    <location>
        <begin position="19"/>
        <end position="244"/>
    </location>
</feature>
<dbReference type="EMBL" id="VJMH01000067">
    <property type="protein sequence ID" value="KAF0719491.1"/>
    <property type="molecule type" value="Genomic_DNA"/>
</dbReference>
<dbReference type="InterPro" id="IPR001148">
    <property type="entry name" value="CA_dom"/>
</dbReference>
<comment type="function">
    <text evidence="2 9">Reversible hydration of carbon dioxide.</text>
</comment>
<name>A0A485K420_9STRA</name>
<dbReference type="Gene3D" id="3.10.200.10">
    <property type="entry name" value="Alpha carbonic anhydrase"/>
    <property type="match status" value="1"/>
</dbReference>
<dbReference type="PANTHER" id="PTHR18952">
    <property type="entry name" value="CARBONIC ANHYDRASE"/>
    <property type="match status" value="1"/>
</dbReference>
<gene>
    <name evidence="12" type="primary">Aste57867_991</name>
    <name evidence="11" type="ORF">As57867_000990</name>
    <name evidence="12" type="ORF">ASTE57867_991</name>
</gene>
<dbReference type="GO" id="GO:0004089">
    <property type="term" value="F:carbonate dehydratase activity"/>
    <property type="evidence" value="ECO:0007669"/>
    <property type="project" value="UniProtKB-UniRule"/>
</dbReference>
<keyword evidence="6 9" id="KW-0862">Zinc</keyword>
<keyword evidence="5 9" id="KW-0479">Metal-binding</keyword>
<keyword evidence="13" id="KW-1185">Reference proteome</keyword>
<feature type="signal peptide" evidence="9">
    <location>
        <begin position="1"/>
        <end position="18"/>
    </location>
</feature>
<dbReference type="Proteomes" id="UP000332933">
    <property type="component" value="Unassembled WGS sequence"/>
</dbReference>
<sequence>MKVRDCLVALTLIASIDALHHVRSHAVDSNECQQDDVARQSPIDLPGVLAAEANQGAYAWTLLDPTTGTVTRLDDTIKTFWAGGSEVALHGCVYSSVNFHHHAPSEHTIDGRHFDLELHFVHSNDAGHLAAVGVFFDVDDDDDAPNPFLDQFVPGFGLLKNVHDNFTLPLVSAQGIGFETSNVFRYEGSLTTPPYTEGVAWSVLTEVQSISSEQLEAFKHVIDEANSRPTQCTNGRDIALVQTV</sequence>
<evidence type="ECO:0000256" key="8">
    <source>
        <dbReference type="ARBA" id="ARBA00048348"/>
    </source>
</evidence>
<comment type="catalytic activity">
    <reaction evidence="8 9">
        <text>hydrogencarbonate + H(+) = CO2 + H2O</text>
        <dbReference type="Rhea" id="RHEA:10748"/>
        <dbReference type="ChEBI" id="CHEBI:15377"/>
        <dbReference type="ChEBI" id="CHEBI:15378"/>
        <dbReference type="ChEBI" id="CHEBI:16526"/>
        <dbReference type="ChEBI" id="CHEBI:17544"/>
        <dbReference type="EC" id="4.2.1.1"/>
    </reaction>
</comment>
<feature type="chain" id="PRO_5033892614" description="Carbonic anhydrase" evidence="9">
    <location>
        <begin position="19"/>
        <end position="244"/>
    </location>
</feature>
<dbReference type="InterPro" id="IPR041891">
    <property type="entry name" value="Alpha_CA_prokaryot-like"/>
</dbReference>
<evidence type="ECO:0000313" key="13">
    <source>
        <dbReference type="Proteomes" id="UP000332933"/>
    </source>
</evidence>
<evidence type="ECO:0000259" key="10">
    <source>
        <dbReference type="PROSITE" id="PS51144"/>
    </source>
</evidence>
<protein>
    <recommendedName>
        <fullName evidence="4 9">Carbonic anhydrase</fullName>
        <ecNumber evidence="4 9">4.2.1.1</ecNumber>
    </recommendedName>
</protein>
<evidence type="ECO:0000256" key="4">
    <source>
        <dbReference type="ARBA" id="ARBA00012925"/>
    </source>
</evidence>
<dbReference type="SMART" id="SM01057">
    <property type="entry name" value="Carb_anhydrase"/>
    <property type="match status" value="1"/>
</dbReference>
<evidence type="ECO:0000256" key="2">
    <source>
        <dbReference type="ARBA" id="ARBA00002904"/>
    </source>
</evidence>
<evidence type="ECO:0000256" key="6">
    <source>
        <dbReference type="ARBA" id="ARBA00022833"/>
    </source>
</evidence>
<proteinExistence type="inferred from homology"/>
<reference evidence="11" key="2">
    <citation type="submission" date="2019-06" db="EMBL/GenBank/DDBJ databases">
        <title>Genomics analysis of Aphanomyces spp. identifies a new class of oomycete effector associated with host adaptation.</title>
        <authorList>
            <person name="Gaulin E."/>
        </authorList>
    </citation>
    <scope>NUCLEOTIDE SEQUENCE</scope>
    <source>
        <strain evidence="11">CBS 578.67</strain>
    </source>
</reference>
<evidence type="ECO:0000313" key="11">
    <source>
        <dbReference type="EMBL" id="KAF0719491.1"/>
    </source>
</evidence>
<evidence type="ECO:0000313" key="12">
    <source>
        <dbReference type="EMBL" id="VFT78213.1"/>
    </source>
</evidence>
<dbReference type="EMBL" id="CAADRA010000067">
    <property type="protein sequence ID" value="VFT78213.1"/>
    <property type="molecule type" value="Genomic_DNA"/>
</dbReference>
<evidence type="ECO:0000256" key="3">
    <source>
        <dbReference type="ARBA" id="ARBA00010718"/>
    </source>
</evidence>
<dbReference type="AlphaFoldDB" id="A0A485K420"/>
<dbReference type="OrthoDB" id="429145at2759"/>
<comment type="cofactor">
    <cofactor evidence="1 9">
        <name>Zn(2+)</name>
        <dbReference type="ChEBI" id="CHEBI:29105"/>
    </cofactor>
</comment>
<dbReference type="PROSITE" id="PS51144">
    <property type="entry name" value="ALPHA_CA_2"/>
    <property type="match status" value="1"/>
</dbReference>
<evidence type="ECO:0000256" key="7">
    <source>
        <dbReference type="ARBA" id="ARBA00023239"/>
    </source>
</evidence>
<dbReference type="PROSITE" id="PS00162">
    <property type="entry name" value="ALPHA_CA_1"/>
    <property type="match status" value="1"/>
</dbReference>
<organism evidence="12 13">
    <name type="scientific">Aphanomyces stellatus</name>
    <dbReference type="NCBI Taxonomy" id="120398"/>
    <lineage>
        <taxon>Eukaryota</taxon>
        <taxon>Sar</taxon>
        <taxon>Stramenopiles</taxon>
        <taxon>Oomycota</taxon>
        <taxon>Saprolegniomycetes</taxon>
        <taxon>Saprolegniales</taxon>
        <taxon>Verrucalvaceae</taxon>
        <taxon>Aphanomyces</taxon>
    </lineage>
</organism>
<dbReference type="InterPro" id="IPR018338">
    <property type="entry name" value="Carbonic_anhydrase_a-class_CS"/>
</dbReference>
<dbReference type="InterPro" id="IPR036398">
    <property type="entry name" value="CA_dom_sf"/>
</dbReference>
<reference evidence="12 13" key="1">
    <citation type="submission" date="2019-03" db="EMBL/GenBank/DDBJ databases">
        <authorList>
            <person name="Gaulin E."/>
            <person name="Dumas B."/>
        </authorList>
    </citation>
    <scope>NUCLEOTIDE SEQUENCE [LARGE SCALE GENOMIC DNA]</scope>
    <source>
        <strain evidence="12">CBS 568.67</strain>
    </source>
</reference>
<keyword evidence="7 9" id="KW-0456">Lyase</keyword>
<keyword evidence="9" id="KW-0732">Signal</keyword>
<evidence type="ECO:0000256" key="9">
    <source>
        <dbReference type="RuleBase" id="RU367011"/>
    </source>
</evidence>
<evidence type="ECO:0000256" key="5">
    <source>
        <dbReference type="ARBA" id="ARBA00022723"/>
    </source>
</evidence>
<dbReference type="GO" id="GO:0008270">
    <property type="term" value="F:zinc ion binding"/>
    <property type="evidence" value="ECO:0007669"/>
    <property type="project" value="UniProtKB-UniRule"/>
</dbReference>
<dbReference type="EC" id="4.2.1.1" evidence="4 9"/>
<dbReference type="SUPFAM" id="SSF51069">
    <property type="entry name" value="Carbonic anhydrase"/>
    <property type="match status" value="1"/>
</dbReference>